<dbReference type="Gene3D" id="1.20.1250.20">
    <property type="entry name" value="MFS general substrate transporter like domains"/>
    <property type="match status" value="1"/>
</dbReference>
<evidence type="ECO:0000259" key="7">
    <source>
        <dbReference type="PROSITE" id="PS50850"/>
    </source>
</evidence>
<evidence type="ECO:0000256" key="6">
    <source>
        <dbReference type="SAM" id="Phobius"/>
    </source>
</evidence>
<dbReference type="InterPro" id="IPR024671">
    <property type="entry name" value="Atg22-like"/>
</dbReference>
<feature type="transmembrane region" description="Helical" evidence="6">
    <location>
        <begin position="79"/>
        <end position="98"/>
    </location>
</feature>
<feature type="transmembrane region" description="Helical" evidence="6">
    <location>
        <begin position="259"/>
        <end position="276"/>
    </location>
</feature>
<keyword evidence="3 6" id="KW-0812">Transmembrane</keyword>
<dbReference type="SUPFAM" id="SSF103473">
    <property type="entry name" value="MFS general substrate transporter"/>
    <property type="match status" value="1"/>
</dbReference>
<reference evidence="8" key="1">
    <citation type="journal article" date="2021" name="bioRxiv">
        <title>Unraveling nitrogen, sulfur and carbon metabolic pathways and microbial community transcriptional responses to substrate deprivation and toxicity stresses in a bioreactor mimicking anoxic brackish coastal sediment conditions.</title>
        <authorList>
            <person name="Martins P.D."/>
            <person name="Echeveste M.J."/>
            <person name="Arshad A."/>
            <person name="Kurth J."/>
            <person name="Ouboter H."/>
            <person name="Jetten M.S.M."/>
            <person name="Welte C.U."/>
        </authorList>
    </citation>
    <scope>NUCLEOTIDE SEQUENCE</scope>
    <source>
        <strain evidence="8">MAG_39</strain>
    </source>
</reference>
<accession>A0A953M2R3</accession>
<dbReference type="InterPro" id="IPR020846">
    <property type="entry name" value="MFS_dom"/>
</dbReference>
<proteinExistence type="predicted"/>
<feature type="transmembrane region" description="Helical" evidence="6">
    <location>
        <begin position="138"/>
        <end position="161"/>
    </location>
</feature>
<keyword evidence="5 6" id="KW-0472">Membrane</keyword>
<dbReference type="EMBL" id="JAIOIV010000130">
    <property type="protein sequence ID" value="MBZ0157876.1"/>
    <property type="molecule type" value="Genomic_DNA"/>
</dbReference>
<evidence type="ECO:0000256" key="2">
    <source>
        <dbReference type="ARBA" id="ARBA00022448"/>
    </source>
</evidence>
<protein>
    <submittedName>
        <fullName evidence="8">MFS transporter</fullName>
    </submittedName>
</protein>
<feature type="domain" description="Major facilitator superfamily (MFS) profile" evidence="7">
    <location>
        <begin position="1"/>
        <end position="401"/>
    </location>
</feature>
<gene>
    <name evidence="8" type="ORF">K8I29_16895</name>
</gene>
<dbReference type="InterPro" id="IPR036259">
    <property type="entry name" value="MFS_trans_sf"/>
</dbReference>
<dbReference type="Proteomes" id="UP000705867">
    <property type="component" value="Unassembled WGS sequence"/>
</dbReference>
<evidence type="ECO:0000256" key="5">
    <source>
        <dbReference type="ARBA" id="ARBA00023136"/>
    </source>
</evidence>
<dbReference type="GO" id="GO:0012505">
    <property type="term" value="C:endomembrane system"/>
    <property type="evidence" value="ECO:0007669"/>
    <property type="project" value="UniProtKB-SubCell"/>
</dbReference>
<feature type="transmembrane region" description="Helical" evidence="6">
    <location>
        <begin position="51"/>
        <end position="72"/>
    </location>
</feature>
<sequence>MDRKVLSWCLFDFANSSYSAVISAVLFPVYYTSVIVGNGTGQGDVWWGKAISVSMAFVAVSSPLLGGIADYARLRKRLLVSYTLLCIGAVAALFSLRPGMAVEGFFLIVLANIGLEGGLVFYNAFLPEIAEPAYRGRVSAWGYGIGYAGSILSLLIALFLVKAELLPLAWPMVALFFALFSLPAFFLLPGDQGRGEGFVRASLKGLRQTMRLLSRIGADRERRKFLLAYFVYEDGVNTVIVFSSIFAATTLHFSPEGLILLYLVVQCTALAGAFLMARPIDFWGPRKVLLFSLVLWTTVAAAAFFVQGKTQFLLVASVAGLGLGTVQASSRAFYAQYIPKGREAEYFGVFSLAGKSSAVIGPLVFGYISSSFGSQRPAVLSVALFFLIGLALIGRVRGGGPNVRPDVER</sequence>
<feature type="transmembrane region" description="Helical" evidence="6">
    <location>
        <begin position="104"/>
        <end position="126"/>
    </location>
</feature>
<dbReference type="InterPro" id="IPR050495">
    <property type="entry name" value="ATG22/LtaA_families"/>
</dbReference>
<evidence type="ECO:0000256" key="3">
    <source>
        <dbReference type="ARBA" id="ARBA00022692"/>
    </source>
</evidence>
<evidence type="ECO:0000313" key="9">
    <source>
        <dbReference type="Proteomes" id="UP000705867"/>
    </source>
</evidence>
<feature type="transmembrane region" description="Helical" evidence="6">
    <location>
        <begin position="225"/>
        <end position="247"/>
    </location>
</feature>
<dbReference type="PANTHER" id="PTHR23519">
    <property type="entry name" value="AUTOPHAGY-RELATED PROTEIN 22"/>
    <property type="match status" value="1"/>
</dbReference>
<feature type="transmembrane region" description="Helical" evidence="6">
    <location>
        <begin position="12"/>
        <end position="31"/>
    </location>
</feature>
<keyword evidence="2" id="KW-0813">Transport</keyword>
<feature type="transmembrane region" description="Helical" evidence="6">
    <location>
        <begin position="346"/>
        <end position="368"/>
    </location>
</feature>
<dbReference type="GO" id="GO:0022857">
    <property type="term" value="F:transmembrane transporter activity"/>
    <property type="evidence" value="ECO:0007669"/>
    <property type="project" value="InterPro"/>
</dbReference>
<comment type="caution">
    <text evidence="8">The sequence shown here is derived from an EMBL/GenBank/DDBJ whole genome shotgun (WGS) entry which is preliminary data.</text>
</comment>
<feature type="transmembrane region" description="Helical" evidence="6">
    <location>
        <begin position="374"/>
        <end position="394"/>
    </location>
</feature>
<evidence type="ECO:0000256" key="4">
    <source>
        <dbReference type="ARBA" id="ARBA00022989"/>
    </source>
</evidence>
<dbReference type="Pfam" id="PF11700">
    <property type="entry name" value="ATG22"/>
    <property type="match status" value="1"/>
</dbReference>
<feature type="transmembrane region" description="Helical" evidence="6">
    <location>
        <begin position="312"/>
        <end position="334"/>
    </location>
</feature>
<name>A0A953M2R3_9BACT</name>
<dbReference type="AlphaFoldDB" id="A0A953M2R3"/>
<dbReference type="PROSITE" id="PS50850">
    <property type="entry name" value="MFS"/>
    <property type="match status" value="1"/>
</dbReference>
<dbReference type="PANTHER" id="PTHR23519:SF1">
    <property type="entry name" value="AUTOPHAGY-RELATED PROTEIN 22"/>
    <property type="match status" value="1"/>
</dbReference>
<feature type="transmembrane region" description="Helical" evidence="6">
    <location>
        <begin position="288"/>
        <end position="306"/>
    </location>
</feature>
<feature type="transmembrane region" description="Helical" evidence="6">
    <location>
        <begin position="167"/>
        <end position="188"/>
    </location>
</feature>
<reference evidence="8" key="2">
    <citation type="submission" date="2021-08" db="EMBL/GenBank/DDBJ databases">
        <authorList>
            <person name="Dalcin Martins P."/>
        </authorList>
    </citation>
    <scope>NUCLEOTIDE SEQUENCE</scope>
    <source>
        <strain evidence="8">MAG_39</strain>
    </source>
</reference>
<evidence type="ECO:0000313" key="8">
    <source>
        <dbReference type="EMBL" id="MBZ0157876.1"/>
    </source>
</evidence>
<comment type="subcellular location">
    <subcellularLocation>
        <location evidence="1">Endomembrane system</location>
        <topology evidence="1">Multi-pass membrane protein</topology>
    </subcellularLocation>
</comment>
<keyword evidence="4 6" id="KW-1133">Transmembrane helix</keyword>
<evidence type="ECO:0000256" key="1">
    <source>
        <dbReference type="ARBA" id="ARBA00004127"/>
    </source>
</evidence>
<organism evidence="8 9">
    <name type="scientific">Candidatus Nitrobium versatile</name>
    <dbReference type="NCBI Taxonomy" id="2884831"/>
    <lineage>
        <taxon>Bacteria</taxon>
        <taxon>Pseudomonadati</taxon>
        <taxon>Nitrospirota</taxon>
        <taxon>Nitrospiria</taxon>
        <taxon>Nitrospirales</taxon>
        <taxon>Nitrospiraceae</taxon>
        <taxon>Candidatus Nitrobium</taxon>
    </lineage>
</organism>